<feature type="chain" id="PRO_5044631939" evidence="4">
    <location>
        <begin position="27"/>
        <end position="373"/>
    </location>
</feature>
<dbReference type="Proteomes" id="UP000504638">
    <property type="component" value="Unplaced"/>
</dbReference>
<evidence type="ECO:0000256" key="3">
    <source>
        <dbReference type="SAM" id="MobiDB-lite"/>
    </source>
</evidence>
<keyword evidence="4" id="KW-0732">Signal</keyword>
<keyword evidence="1" id="KW-0479">Metal-binding</keyword>
<dbReference type="InterPro" id="IPR008922">
    <property type="entry name" value="Di-copper_centre_dom_sf"/>
</dbReference>
<evidence type="ECO:0000313" key="7">
    <source>
        <dbReference type="Proteomes" id="UP000504638"/>
    </source>
</evidence>
<reference evidence="8" key="2">
    <citation type="submission" date="2020-04" db="EMBL/GenBank/DDBJ databases">
        <authorList>
            <consortium name="NCBI Genome Project"/>
        </authorList>
    </citation>
    <scope>NUCLEOTIDE SEQUENCE</scope>
    <source>
        <strain evidence="8">CBS 781.70</strain>
    </source>
</reference>
<sequence length="373" mass="40680">MAFAPLIQRYGLGILAILSVINLSTAAPFNAALNVADAPCTEPRVRREWRSLNDAEKGEYIGAIKCLMAAAPTGKQYFEPITSRYEDFVAMHVNATGGGVLNTERGFPMGGTTGIHGVGIFYPWHRYTVWQFEETLRNECNYTGAQPYWDWHLDTPEAGGSFVTSPLFDPVTGFGGNGAEDEEDDDEGSRGWGSAFGGFFGGGSGGGCIQDGPFKDIKLHLGPMSTVKVGNERCLTRDFQGASAERSATKANIAKTLAIDTYASFRSSTEGSSGLHNAGHGGMMDVFSSPNDPLFWMHHTQIDRIWAIWQSQSESRLAEMAGTTRAPVTLDSMLWMGFNAPDQPVRTVMDTLNRNGEGFLCYKYDVGIEEFVD</sequence>
<dbReference type="InterPro" id="IPR002227">
    <property type="entry name" value="Tyrosinase_Cu-bd"/>
</dbReference>
<dbReference type="AlphaFoldDB" id="A0A6G1G9W7"/>
<evidence type="ECO:0000256" key="2">
    <source>
        <dbReference type="ARBA" id="ARBA00023008"/>
    </source>
</evidence>
<evidence type="ECO:0000256" key="4">
    <source>
        <dbReference type="SAM" id="SignalP"/>
    </source>
</evidence>
<dbReference type="RefSeq" id="XP_033536367.1">
    <property type="nucleotide sequence ID" value="XM_033682282.1"/>
</dbReference>
<evidence type="ECO:0000313" key="8">
    <source>
        <dbReference type="RefSeq" id="XP_033536367.1"/>
    </source>
</evidence>
<dbReference type="PROSITE" id="PS00498">
    <property type="entry name" value="TYROSINASE_2"/>
    <property type="match status" value="1"/>
</dbReference>
<reference evidence="6 8" key="1">
    <citation type="submission" date="2020-01" db="EMBL/GenBank/DDBJ databases">
        <authorList>
            <consortium name="DOE Joint Genome Institute"/>
            <person name="Haridas S."/>
            <person name="Albert R."/>
            <person name="Binder M."/>
            <person name="Bloem J."/>
            <person name="Labutti K."/>
            <person name="Salamov A."/>
            <person name="Andreopoulos B."/>
            <person name="Baker S.E."/>
            <person name="Barry K."/>
            <person name="Bills G."/>
            <person name="Bluhm B.H."/>
            <person name="Cannon C."/>
            <person name="Castanera R."/>
            <person name="Culley D.E."/>
            <person name="Daum C."/>
            <person name="Ezra D."/>
            <person name="Gonzalez J.B."/>
            <person name="Henrissat B."/>
            <person name="Kuo A."/>
            <person name="Liang C."/>
            <person name="Lipzen A."/>
            <person name="Lutzoni F."/>
            <person name="Magnuson J."/>
            <person name="Mondo S."/>
            <person name="Nolan M."/>
            <person name="Ohm R."/>
            <person name="Pangilinan J."/>
            <person name="Park H.-J."/>
            <person name="Ramirez L."/>
            <person name="Alfaro M."/>
            <person name="Sun H."/>
            <person name="Tritt A."/>
            <person name="Yoshinaga Y."/>
            <person name="Zwiers L.-H."/>
            <person name="Turgeon B.G."/>
            <person name="Goodwin S.B."/>
            <person name="Spatafora J.W."/>
            <person name="Crous P.W."/>
            <person name="Grigoriev I.V."/>
        </authorList>
    </citation>
    <scope>NUCLEOTIDE SEQUENCE</scope>
    <source>
        <strain evidence="6 8">CBS 781.70</strain>
    </source>
</reference>
<evidence type="ECO:0000256" key="1">
    <source>
        <dbReference type="ARBA" id="ARBA00022723"/>
    </source>
</evidence>
<feature type="region of interest" description="Disordered" evidence="3">
    <location>
        <begin position="173"/>
        <end position="192"/>
    </location>
</feature>
<proteinExistence type="predicted"/>
<dbReference type="GO" id="GO:0046872">
    <property type="term" value="F:metal ion binding"/>
    <property type="evidence" value="ECO:0007669"/>
    <property type="project" value="UniProtKB-KW"/>
</dbReference>
<dbReference type="PANTHER" id="PTHR11474">
    <property type="entry name" value="TYROSINASE FAMILY MEMBER"/>
    <property type="match status" value="1"/>
</dbReference>
<dbReference type="PANTHER" id="PTHR11474:SF126">
    <property type="entry name" value="TYROSINASE-LIKE PROTEIN TYR-1-RELATED"/>
    <property type="match status" value="1"/>
</dbReference>
<dbReference type="EMBL" id="ML975152">
    <property type="protein sequence ID" value="KAF1814736.1"/>
    <property type="molecule type" value="Genomic_DNA"/>
</dbReference>
<dbReference type="Gene3D" id="1.10.1280.10">
    <property type="entry name" value="Di-copper center containing domain from catechol oxidase"/>
    <property type="match status" value="1"/>
</dbReference>
<evidence type="ECO:0000259" key="5">
    <source>
        <dbReference type="PROSITE" id="PS00498"/>
    </source>
</evidence>
<dbReference type="OrthoDB" id="6132182at2759"/>
<feature type="signal peptide" evidence="4">
    <location>
        <begin position="1"/>
        <end position="26"/>
    </location>
</feature>
<organism evidence="6">
    <name type="scientific">Eremomyces bilateralis CBS 781.70</name>
    <dbReference type="NCBI Taxonomy" id="1392243"/>
    <lineage>
        <taxon>Eukaryota</taxon>
        <taxon>Fungi</taxon>
        <taxon>Dikarya</taxon>
        <taxon>Ascomycota</taxon>
        <taxon>Pezizomycotina</taxon>
        <taxon>Dothideomycetes</taxon>
        <taxon>Dothideomycetes incertae sedis</taxon>
        <taxon>Eremomycetales</taxon>
        <taxon>Eremomycetaceae</taxon>
        <taxon>Eremomyces</taxon>
    </lineage>
</organism>
<protein>
    <submittedName>
        <fullName evidence="6 8">Di-copper centre-containing protein</fullName>
    </submittedName>
</protein>
<dbReference type="SUPFAM" id="SSF48056">
    <property type="entry name" value="Di-copper centre-containing domain"/>
    <property type="match status" value="1"/>
</dbReference>
<dbReference type="GO" id="GO:0016491">
    <property type="term" value="F:oxidoreductase activity"/>
    <property type="evidence" value="ECO:0007669"/>
    <property type="project" value="InterPro"/>
</dbReference>
<keyword evidence="2" id="KW-0186">Copper</keyword>
<dbReference type="Pfam" id="PF00264">
    <property type="entry name" value="Tyrosinase"/>
    <property type="match status" value="1"/>
</dbReference>
<accession>A0A6G1G9W7</accession>
<keyword evidence="7" id="KW-1185">Reference proteome</keyword>
<gene>
    <name evidence="6 8" type="ORF">P152DRAFT_498296</name>
</gene>
<reference evidence="8" key="3">
    <citation type="submission" date="2025-04" db="UniProtKB">
        <authorList>
            <consortium name="RefSeq"/>
        </authorList>
    </citation>
    <scope>IDENTIFICATION</scope>
    <source>
        <strain evidence="8">CBS 781.70</strain>
    </source>
</reference>
<dbReference type="PRINTS" id="PR00092">
    <property type="entry name" value="TYROSINASE"/>
</dbReference>
<evidence type="ECO:0000313" key="6">
    <source>
        <dbReference type="EMBL" id="KAF1814736.1"/>
    </source>
</evidence>
<name>A0A6G1G9W7_9PEZI</name>
<dbReference type="InterPro" id="IPR050316">
    <property type="entry name" value="Tyrosinase/Hemocyanin"/>
</dbReference>
<dbReference type="GeneID" id="54422852"/>
<feature type="domain" description="Tyrosinase copper-binding" evidence="5">
    <location>
        <begin position="292"/>
        <end position="303"/>
    </location>
</feature>